<accession>A0ABW9HC12</accession>
<name>A0ABW9HC12_9PSED</name>
<feature type="transmembrane region" description="Helical" evidence="4">
    <location>
        <begin position="381"/>
        <end position="399"/>
    </location>
</feature>
<feature type="transmembrane region" description="Helical" evidence="4">
    <location>
        <begin position="295"/>
        <end position="313"/>
    </location>
</feature>
<dbReference type="Pfam" id="PF07690">
    <property type="entry name" value="MFS_1"/>
    <property type="match status" value="1"/>
</dbReference>
<keyword evidence="2 4" id="KW-1133">Transmembrane helix</keyword>
<evidence type="ECO:0000259" key="5">
    <source>
        <dbReference type="PROSITE" id="PS50850"/>
    </source>
</evidence>
<dbReference type="PROSITE" id="PS50850">
    <property type="entry name" value="MFS"/>
    <property type="match status" value="1"/>
</dbReference>
<feature type="transmembrane region" description="Helical" evidence="4">
    <location>
        <begin position="347"/>
        <end position="369"/>
    </location>
</feature>
<feature type="transmembrane region" description="Helical" evidence="4">
    <location>
        <begin position="319"/>
        <end position="340"/>
    </location>
</feature>
<dbReference type="EMBL" id="JBJVNW010000006">
    <property type="protein sequence ID" value="MFM9518375.1"/>
    <property type="molecule type" value="Genomic_DNA"/>
</dbReference>
<reference evidence="6 7" key="1">
    <citation type="submission" date="2024-12" db="EMBL/GenBank/DDBJ databases">
        <title>Pseudomonas species isolated from Lotus nodules promote plant growth.</title>
        <authorList>
            <person name="Yu Y.-H."/>
            <person name="Kurtenbach J."/>
            <person name="Crosbie D."/>
            <person name="Brachmann A."/>
            <person name="Marin M."/>
        </authorList>
    </citation>
    <scope>NUCLEOTIDE SEQUENCE [LARGE SCALE GENOMIC DNA]</scope>
    <source>
        <strain evidence="6 7">PLb12A</strain>
    </source>
</reference>
<dbReference type="SUPFAM" id="SSF103473">
    <property type="entry name" value="MFS general substrate transporter"/>
    <property type="match status" value="1"/>
</dbReference>
<keyword evidence="1 4" id="KW-0812">Transmembrane</keyword>
<evidence type="ECO:0000256" key="2">
    <source>
        <dbReference type="ARBA" id="ARBA00022989"/>
    </source>
</evidence>
<feature type="domain" description="Major facilitator superfamily (MFS) profile" evidence="5">
    <location>
        <begin position="26"/>
        <end position="405"/>
    </location>
</feature>
<feature type="transmembrane region" description="Helical" evidence="4">
    <location>
        <begin position="22"/>
        <end position="44"/>
    </location>
</feature>
<comment type="caution">
    <text evidence="6">The sequence shown here is derived from an EMBL/GenBank/DDBJ whole genome shotgun (WGS) entry which is preliminary data.</text>
</comment>
<dbReference type="InterPro" id="IPR020846">
    <property type="entry name" value="MFS_dom"/>
</dbReference>
<organism evidence="6 7">
    <name type="scientific">Pseudomonas monachiensis</name>
    <dbReference type="NCBI Taxonomy" id="3060212"/>
    <lineage>
        <taxon>Bacteria</taxon>
        <taxon>Pseudomonadati</taxon>
        <taxon>Pseudomonadota</taxon>
        <taxon>Gammaproteobacteria</taxon>
        <taxon>Pseudomonadales</taxon>
        <taxon>Pseudomonadaceae</taxon>
        <taxon>Pseudomonas</taxon>
    </lineage>
</organism>
<keyword evidence="3 4" id="KW-0472">Membrane</keyword>
<feature type="transmembrane region" description="Helical" evidence="4">
    <location>
        <begin position="92"/>
        <end position="125"/>
    </location>
</feature>
<dbReference type="PANTHER" id="PTHR43129:SF1">
    <property type="entry name" value="FOSMIDOMYCIN RESISTANCE PROTEIN"/>
    <property type="match status" value="1"/>
</dbReference>
<dbReference type="CDD" id="cd17478">
    <property type="entry name" value="MFS_FsR"/>
    <property type="match status" value="1"/>
</dbReference>
<dbReference type="Gene3D" id="1.20.1250.20">
    <property type="entry name" value="MFS general substrate transporter like domains"/>
    <property type="match status" value="2"/>
</dbReference>
<evidence type="ECO:0000256" key="1">
    <source>
        <dbReference type="ARBA" id="ARBA00022692"/>
    </source>
</evidence>
<evidence type="ECO:0000256" key="3">
    <source>
        <dbReference type="ARBA" id="ARBA00023136"/>
    </source>
</evidence>
<dbReference type="InterPro" id="IPR011701">
    <property type="entry name" value="MFS"/>
</dbReference>
<evidence type="ECO:0000313" key="7">
    <source>
        <dbReference type="Proteomes" id="UP001631987"/>
    </source>
</evidence>
<feature type="transmembrane region" description="Helical" evidence="4">
    <location>
        <begin position="56"/>
        <end position="80"/>
    </location>
</feature>
<evidence type="ECO:0000256" key="4">
    <source>
        <dbReference type="SAM" id="Phobius"/>
    </source>
</evidence>
<feature type="transmembrane region" description="Helical" evidence="4">
    <location>
        <begin position="181"/>
        <end position="201"/>
    </location>
</feature>
<evidence type="ECO:0000313" key="6">
    <source>
        <dbReference type="EMBL" id="MFM9518375.1"/>
    </source>
</evidence>
<keyword evidence="7" id="KW-1185">Reference proteome</keyword>
<protein>
    <submittedName>
        <fullName evidence="6">MFS transporter</fullName>
    </submittedName>
</protein>
<dbReference type="InterPro" id="IPR036259">
    <property type="entry name" value="MFS_trans_sf"/>
</dbReference>
<dbReference type="Proteomes" id="UP001631987">
    <property type="component" value="Unassembled WGS sequence"/>
</dbReference>
<sequence length="406" mass="43410">MSTTTLSSPSPTASVASQASPLVMRVIGACALAHLINDLIQAVLPSIYPMLKASYGLSFTQVGLITLTFQLTASLLQPWIGFYTDRHPKPWLLPAGMVCTLIGILMLSMVGSFPAILVASALVGVGSSTFHPETSRVARLASGGRYGLAQSTFQVGGNAGSAFGPLLAAAIIIPYGQGNVAWFGLFAVFAILVQYGLSRWYRNHLNLFKLKQGSKATHGLSKRRVTFALVVLALLVFSKYFYMASFTSYFTFYLIEKFDLSVASSQLYLFLFLGAVAAGTFFGGPIGDRIGRKQVIWFSILGAAPFTLALPYVDLFWTGVLSMIIGFILASAFSAIVVFAQELVPGNVGMIAGVFFGLMFGFGGIGAALLGHLADIHGIEYVYTLCSFLPLLGILTILLPSTRSAR</sequence>
<proteinExistence type="predicted"/>
<gene>
    <name evidence="6" type="ORF">ACKKH4_14110</name>
</gene>
<feature type="transmembrane region" description="Helical" evidence="4">
    <location>
        <begin position="263"/>
        <end position="283"/>
    </location>
</feature>
<feature type="transmembrane region" description="Helical" evidence="4">
    <location>
        <begin position="225"/>
        <end position="243"/>
    </location>
</feature>
<dbReference type="RefSeq" id="WP_056727878.1">
    <property type="nucleotide sequence ID" value="NZ_CP178857.1"/>
</dbReference>
<dbReference type="PANTHER" id="PTHR43129">
    <property type="entry name" value="FOSMIDOMYCIN RESISTANCE PROTEIN"/>
    <property type="match status" value="1"/>
</dbReference>